<evidence type="ECO:0000256" key="1">
    <source>
        <dbReference type="ARBA" id="ARBA00022676"/>
    </source>
</evidence>
<dbReference type="Pfam" id="PF13579">
    <property type="entry name" value="Glyco_trans_4_4"/>
    <property type="match status" value="1"/>
</dbReference>
<proteinExistence type="predicted"/>
<organism evidence="5 6">
    <name type="scientific">Microtetraspora malaysiensis</name>
    <dbReference type="NCBI Taxonomy" id="161358"/>
    <lineage>
        <taxon>Bacteria</taxon>
        <taxon>Bacillati</taxon>
        <taxon>Actinomycetota</taxon>
        <taxon>Actinomycetes</taxon>
        <taxon>Streptosporangiales</taxon>
        <taxon>Streptosporangiaceae</taxon>
        <taxon>Microtetraspora</taxon>
    </lineage>
</organism>
<evidence type="ECO:0000259" key="4">
    <source>
        <dbReference type="Pfam" id="PF13579"/>
    </source>
</evidence>
<accession>A0ABW6SKK0</accession>
<protein>
    <submittedName>
        <fullName evidence="5">Glycosyltransferase family 4 protein</fullName>
        <ecNumber evidence="5">2.4.-.-</ecNumber>
    </submittedName>
</protein>
<dbReference type="Gene3D" id="3.40.50.2000">
    <property type="entry name" value="Glycogen Phosphorylase B"/>
    <property type="match status" value="2"/>
</dbReference>
<dbReference type="InterPro" id="IPR028098">
    <property type="entry name" value="Glyco_trans_4-like_N"/>
</dbReference>
<dbReference type="Proteomes" id="UP001602013">
    <property type="component" value="Unassembled WGS sequence"/>
</dbReference>
<dbReference type="PANTHER" id="PTHR45947">
    <property type="entry name" value="SULFOQUINOVOSYL TRANSFERASE SQD2"/>
    <property type="match status" value="1"/>
</dbReference>
<dbReference type="SUPFAM" id="SSF53756">
    <property type="entry name" value="UDP-Glycosyltransferase/glycogen phosphorylase"/>
    <property type="match status" value="1"/>
</dbReference>
<dbReference type="RefSeq" id="WP_387409506.1">
    <property type="nucleotide sequence ID" value="NZ_JBIASD010000004.1"/>
</dbReference>
<keyword evidence="6" id="KW-1185">Reference proteome</keyword>
<dbReference type="CDD" id="cd03801">
    <property type="entry name" value="GT4_PimA-like"/>
    <property type="match status" value="1"/>
</dbReference>
<evidence type="ECO:0000313" key="5">
    <source>
        <dbReference type="EMBL" id="MFF3665500.1"/>
    </source>
</evidence>
<sequence>MNIVFVLLTYSEDAPAGLERSTAALIEGLRQLGHRVTVLTTTERATGDGLVGLASVRVPNVAVEEDLMEALANPEPVCREVRNLLAEYKVDVVCWADASWGLGYLAPAPAGVRTVLKLAVLRTDPMFARALAQRPDVVMTNSDFLISQASDAGFDTRSWAAVPNALLTAAVPPSPDRREQLRQRGPIRIVARAEPHKGIAELIEAIPEDLARPVEIVLAAAGFEYWPGMQEEVITACRRAALAAPSEVRLLPAMPWQQVPEFFAAAAATIISTTSPETWCNAAAEALSAGTPVVGYNFGHVPVLAGSAGRMVAPGLPASALWQATLDLLADPDSYHAASVQAVAQVAGHTPAASARAFLAAVTPPASA</sequence>
<evidence type="ECO:0000256" key="2">
    <source>
        <dbReference type="ARBA" id="ARBA00022679"/>
    </source>
</evidence>
<feature type="domain" description="Glycosyltransferase subfamily 4-like N-terminal" evidence="4">
    <location>
        <begin position="17"/>
        <end position="164"/>
    </location>
</feature>
<dbReference type="EC" id="2.4.-.-" evidence="5"/>
<evidence type="ECO:0000313" key="6">
    <source>
        <dbReference type="Proteomes" id="UP001602013"/>
    </source>
</evidence>
<dbReference type="EMBL" id="JBIASD010000004">
    <property type="protein sequence ID" value="MFF3665500.1"/>
    <property type="molecule type" value="Genomic_DNA"/>
</dbReference>
<reference evidence="5 6" key="1">
    <citation type="submission" date="2024-10" db="EMBL/GenBank/DDBJ databases">
        <title>The Natural Products Discovery Center: Release of the First 8490 Sequenced Strains for Exploring Actinobacteria Biosynthetic Diversity.</title>
        <authorList>
            <person name="Kalkreuter E."/>
            <person name="Kautsar S.A."/>
            <person name="Yang D."/>
            <person name="Bader C.D."/>
            <person name="Teijaro C.N."/>
            <person name="Fluegel L."/>
            <person name="Davis C.M."/>
            <person name="Simpson J.R."/>
            <person name="Lauterbach L."/>
            <person name="Steele A.D."/>
            <person name="Gui C."/>
            <person name="Meng S."/>
            <person name="Li G."/>
            <person name="Viehrig K."/>
            <person name="Ye F."/>
            <person name="Su P."/>
            <person name="Kiefer A.F."/>
            <person name="Nichols A."/>
            <person name="Cepeda A.J."/>
            <person name="Yan W."/>
            <person name="Fan B."/>
            <person name="Jiang Y."/>
            <person name="Adhikari A."/>
            <person name="Zheng C.-J."/>
            <person name="Schuster L."/>
            <person name="Cowan T.M."/>
            <person name="Smanski M.J."/>
            <person name="Chevrette M.G."/>
            <person name="De Carvalho L.P.S."/>
            <person name="Shen B."/>
        </authorList>
    </citation>
    <scope>NUCLEOTIDE SEQUENCE [LARGE SCALE GENOMIC DNA]</scope>
    <source>
        <strain evidence="5 6">NPDC002173</strain>
    </source>
</reference>
<feature type="domain" description="Glycosyl transferase family 1" evidence="3">
    <location>
        <begin position="189"/>
        <end position="339"/>
    </location>
</feature>
<gene>
    <name evidence="5" type="ORF">ACFYXI_07885</name>
</gene>
<name>A0ABW6SKK0_9ACTN</name>
<dbReference type="InterPro" id="IPR050194">
    <property type="entry name" value="Glycosyltransferase_grp1"/>
</dbReference>
<evidence type="ECO:0000259" key="3">
    <source>
        <dbReference type="Pfam" id="PF00534"/>
    </source>
</evidence>
<dbReference type="Pfam" id="PF00534">
    <property type="entry name" value="Glycos_transf_1"/>
    <property type="match status" value="1"/>
</dbReference>
<comment type="caution">
    <text evidence="5">The sequence shown here is derived from an EMBL/GenBank/DDBJ whole genome shotgun (WGS) entry which is preliminary data.</text>
</comment>
<dbReference type="PANTHER" id="PTHR45947:SF3">
    <property type="entry name" value="SULFOQUINOVOSYL TRANSFERASE SQD2"/>
    <property type="match status" value="1"/>
</dbReference>
<keyword evidence="2 5" id="KW-0808">Transferase</keyword>
<dbReference type="GO" id="GO:0016757">
    <property type="term" value="F:glycosyltransferase activity"/>
    <property type="evidence" value="ECO:0007669"/>
    <property type="project" value="UniProtKB-KW"/>
</dbReference>
<keyword evidence="1 5" id="KW-0328">Glycosyltransferase</keyword>
<dbReference type="InterPro" id="IPR001296">
    <property type="entry name" value="Glyco_trans_1"/>
</dbReference>